<evidence type="ECO:0000313" key="4">
    <source>
        <dbReference type="Proteomes" id="UP000031056"/>
    </source>
</evidence>
<sequence length="195" mass="22398">MRGIVYVCFALLCTVRCSRIQKILKPGAREEYWAVFGENGLELSIKLNQYSSQPVFYRIVKPNDLPEDSDDDWEELNEAFDQKYTMHGTYRIDVDNRGDENASISVYTNVMVSDGLDNDNLAIKNLFVDIEGKLMSLYNTNMRLKTIQERNITEARRISKGLYIMFVIPIIYVGIGFAKLHAMKSMFSPKKGSKI</sequence>
<evidence type="ECO:0000313" key="3">
    <source>
        <dbReference type="EMBL" id="KHN69927.1"/>
    </source>
</evidence>
<keyword evidence="4" id="KW-1185">Reference proteome</keyword>
<feature type="chain" id="PRO_5002077393" description="GOLD domain-containing protein" evidence="2">
    <location>
        <begin position="21"/>
        <end position="195"/>
    </location>
</feature>
<reference evidence="3 4" key="1">
    <citation type="journal article" date="2014" name="MBio">
        <title>The Ordospora colligata genome; evolution of extreme reduction in microsporidia and host-to-parasite horizontal gene transfer.</title>
        <authorList>
            <person name="Pombert J.-F."/>
            <person name="Haag K.L."/>
            <person name="Beidas S."/>
            <person name="Ebert D."/>
            <person name="Keeling P.J."/>
        </authorList>
    </citation>
    <scope>NUCLEOTIDE SEQUENCE [LARGE SCALE GENOMIC DNA]</scope>
    <source>
        <strain evidence="3 4">OC4</strain>
    </source>
</reference>
<dbReference type="HOGENOM" id="CLU_120587_0_0_1"/>
<name>A0A0B2ULK8_9MICR</name>
<protein>
    <recommendedName>
        <fullName evidence="5">GOLD domain-containing protein</fullName>
    </recommendedName>
</protein>
<dbReference type="GeneID" id="26261562"/>
<evidence type="ECO:0000256" key="1">
    <source>
        <dbReference type="SAM" id="Phobius"/>
    </source>
</evidence>
<accession>A0A0B2ULK8</accession>
<organism evidence="3 4">
    <name type="scientific">Ordospora colligata OC4</name>
    <dbReference type="NCBI Taxonomy" id="1354746"/>
    <lineage>
        <taxon>Eukaryota</taxon>
        <taxon>Fungi</taxon>
        <taxon>Fungi incertae sedis</taxon>
        <taxon>Microsporidia</taxon>
        <taxon>Ordosporidae</taxon>
        <taxon>Ordospora</taxon>
    </lineage>
</organism>
<dbReference type="InParanoid" id="A0A0B2ULK8"/>
<evidence type="ECO:0008006" key="5">
    <source>
        <dbReference type="Google" id="ProtNLM"/>
    </source>
</evidence>
<dbReference type="RefSeq" id="XP_014563969.1">
    <property type="nucleotide sequence ID" value="XM_014708483.1"/>
</dbReference>
<gene>
    <name evidence="3" type="ORF">M896_041240</name>
</gene>
<feature type="transmembrane region" description="Helical" evidence="1">
    <location>
        <begin position="161"/>
        <end position="182"/>
    </location>
</feature>
<comment type="caution">
    <text evidence="3">The sequence shown here is derived from an EMBL/GenBank/DDBJ whole genome shotgun (WGS) entry which is preliminary data.</text>
</comment>
<proteinExistence type="predicted"/>
<feature type="signal peptide" evidence="2">
    <location>
        <begin position="1"/>
        <end position="20"/>
    </location>
</feature>
<keyword evidence="1" id="KW-0472">Membrane</keyword>
<evidence type="ECO:0000256" key="2">
    <source>
        <dbReference type="SAM" id="SignalP"/>
    </source>
</evidence>
<keyword evidence="1" id="KW-0812">Transmembrane</keyword>
<dbReference type="OrthoDB" id="2187995at2759"/>
<dbReference type="AlphaFoldDB" id="A0A0B2ULK8"/>
<dbReference type="EMBL" id="JOKQ01000004">
    <property type="protein sequence ID" value="KHN69927.1"/>
    <property type="molecule type" value="Genomic_DNA"/>
</dbReference>
<dbReference type="VEuPathDB" id="MicrosporidiaDB:M896_041240"/>
<keyword evidence="2" id="KW-0732">Signal</keyword>
<dbReference type="Proteomes" id="UP000031056">
    <property type="component" value="Unassembled WGS sequence"/>
</dbReference>
<keyword evidence="1" id="KW-1133">Transmembrane helix</keyword>